<reference evidence="1 2" key="1">
    <citation type="journal article" date="2018" name="Genome Biol. Evol.">
        <title>Multiple Roots of Fruiting Body Formation in Amoebozoa.</title>
        <authorList>
            <person name="Hillmann F."/>
            <person name="Forbes G."/>
            <person name="Novohradska S."/>
            <person name="Ferling I."/>
            <person name="Riege K."/>
            <person name="Groth M."/>
            <person name="Westermann M."/>
            <person name="Marz M."/>
            <person name="Spaller T."/>
            <person name="Winckler T."/>
            <person name="Schaap P."/>
            <person name="Glockner G."/>
        </authorList>
    </citation>
    <scope>NUCLEOTIDE SEQUENCE [LARGE SCALE GENOMIC DNA]</scope>
    <source>
        <strain evidence="1 2">Jena</strain>
    </source>
</reference>
<dbReference type="Proteomes" id="UP000241769">
    <property type="component" value="Unassembled WGS sequence"/>
</dbReference>
<protein>
    <submittedName>
        <fullName evidence="1">Uncharacterized protein</fullName>
    </submittedName>
</protein>
<evidence type="ECO:0000313" key="2">
    <source>
        <dbReference type="Proteomes" id="UP000241769"/>
    </source>
</evidence>
<evidence type="ECO:0000313" key="1">
    <source>
        <dbReference type="EMBL" id="PRP79489.1"/>
    </source>
</evidence>
<comment type="caution">
    <text evidence="1">The sequence shown here is derived from an EMBL/GenBank/DDBJ whole genome shotgun (WGS) entry which is preliminary data.</text>
</comment>
<sequence length="139" mass="15471">MSCQWPLAYIDSRVFVTSSGLHTWGKVRRALAKSFDRNTVLIRSPRSHVSIKVHGHTAPPFFYAEGGAQRFSKEYTKPNDITLIAFRILRSLHLRAWNDLSNTHVGIRSRGSCPLGATKSPSPAYFCNLSNIPNIGATT</sequence>
<name>A0A2P6N6B1_9EUKA</name>
<dbReference type="AlphaFoldDB" id="A0A2P6N6B1"/>
<keyword evidence="2" id="KW-1185">Reference proteome</keyword>
<accession>A0A2P6N6B1</accession>
<organism evidence="1 2">
    <name type="scientific">Planoprotostelium fungivorum</name>
    <dbReference type="NCBI Taxonomy" id="1890364"/>
    <lineage>
        <taxon>Eukaryota</taxon>
        <taxon>Amoebozoa</taxon>
        <taxon>Evosea</taxon>
        <taxon>Variosea</taxon>
        <taxon>Cavosteliida</taxon>
        <taxon>Cavosteliaceae</taxon>
        <taxon>Planoprotostelium</taxon>
    </lineage>
</organism>
<proteinExistence type="predicted"/>
<dbReference type="EMBL" id="MDYQ01000182">
    <property type="protein sequence ID" value="PRP79489.1"/>
    <property type="molecule type" value="Genomic_DNA"/>
</dbReference>
<dbReference type="InParanoid" id="A0A2P6N6B1"/>
<gene>
    <name evidence="1" type="ORF">PROFUN_12857</name>
</gene>